<protein>
    <recommendedName>
        <fullName evidence="8">Survival factor 1</fullName>
    </recommendedName>
</protein>
<organism evidence="6 7">
    <name type="scientific">Kuraishia capsulata CBS 1993</name>
    <dbReference type="NCBI Taxonomy" id="1382522"/>
    <lineage>
        <taxon>Eukaryota</taxon>
        <taxon>Fungi</taxon>
        <taxon>Dikarya</taxon>
        <taxon>Ascomycota</taxon>
        <taxon>Saccharomycotina</taxon>
        <taxon>Pichiomycetes</taxon>
        <taxon>Pichiales</taxon>
        <taxon>Pichiaceae</taxon>
        <taxon>Kuraishia</taxon>
    </lineage>
</organism>
<evidence type="ECO:0000256" key="1">
    <source>
        <dbReference type="ARBA" id="ARBA00004496"/>
    </source>
</evidence>
<reference evidence="6" key="2">
    <citation type="submission" date="2014-02" db="EMBL/GenBank/DDBJ databases">
        <title>Complete DNA sequence of /Kuraishia capsulata/ illustrates novel genomic features among budding yeasts (/Saccharomycotina/).</title>
        <authorList>
            <person name="Morales L."/>
            <person name="Noel B."/>
            <person name="Porcel B."/>
            <person name="Marcet-Houben M."/>
            <person name="Hullo M-F."/>
            <person name="Sacerdot C."/>
            <person name="Tekaia F."/>
            <person name="Leh-Louis V."/>
            <person name="Despons L."/>
            <person name="Khanna V."/>
            <person name="Aury J-M."/>
            <person name="Barbe V."/>
            <person name="Couloux A."/>
            <person name="Labadie K."/>
            <person name="Pelletier E."/>
            <person name="Souciet J-L."/>
            <person name="Boekhout T."/>
            <person name="Gabaldon T."/>
            <person name="Wincker P."/>
            <person name="Dujon B."/>
        </authorList>
    </citation>
    <scope>NUCLEOTIDE SEQUENCE</scope>
    <source>
        <strain evidence="6">CBS 1993</strain>
    </source>
</reference>
<evidence type="ECO:0008006" key="8">
    <source>
        <dbReference type="Google" id="ProtNLM"/>
    </source>
</evidence>
<dbReference type="Pfam" id="PF17187">
    <property type="entry name" value="Svf1_C"/>
    <property type="match status" value="1"/>
</dbReference>
<proteinExistence type="inferred from homology"/>
<sequence>MGLNTTGQFTFKCFHKDTPNDFVWTSTKLEDFDINGSDFTANEGGVQILYNSEKQQYTVRSNVNEESVVDLVFQKTVEGVKFGKDGTTLYGEDVENPWGSMRHIFWPRCSITGTIDLKSKEQKIEIDGLGMYVFALQGMKPHHAAASWNFLNYISPSHSVVMMEFTTPQSYGRTRVNVGIVTDTTKVLAGTIDNSVVFNDREIDEVGWSIPKNIEFDLDGFDQDDKPIKAIVKGSLTNLGERVDIMHEIPTFVKNLVSGIAGTRPYIYQFCNKMELDIEALGVSESGLAYNEITFISD</sequence>
<reference evidence="6" key="1">
    <citation type="submission" date="2013-12" db="EMBL/GenBank/DDBJ databases">
        <authorList>
            <person name="Genoscope - CEA"/>
        </authorList>
    </citation>
    <scope>NUCLEOTIDE SEQUENCE</scope>
    <source>
        <strain evidence="6">CBS 1993</strain>
    </source>
</reference>
<dbReference type="HOGENOM" id="CLU_030205_3_0_1"/>
<name>W6MR89_9ASCO</name>
<dbReference type="AlphaFoldDB" id="W6MR89"/>
<gene>
    <name evidence="6" type="ORF">KUCA_T00005229001</name>
</gene>
<dbReference type="Proteomes" id="UP000019384">
    <property type="component" value="Unassembled WGS sequence"/>
</dbReference>
<dbReference type="InterPro" id="IPR033394">
    <property type="entry name" value="Svf1-like_C"/>
</dbReference>
<feature type="domain" description="Svf1-like N-terminal" evidence="4">
    <location>
        <begin position="1"/>
        <end position="137"/>
    </location>
</feature>
<evidence type="ECO:0000313" key="7">
    <source>
        <dbReference type="Proteomes" id="UP000019384"/>
    </source>
</evidence>
<dbReference type="OrthoDB" id="2590239at2759"/>
<comment type="subcellular location">
    <subcellularLocation>
        <location evidence="1">Cytoplasm</location>
    </subcellularLocation>
</comment>
<dbReference type="SUPFAM" id="SSF159245">
    <property type="entry name" value="AttH-like"/>
    <property type="match status" value="1"/>
</dbReference>
<accession>W6MR89</accession>
<evidence type="ECO:0000313" key="6">
    <source>
        <dbReference type="EMBL" id="CDK29241.1"/>
    </source>
</evidence>
<keyword evidence="3" id="KW-0963">Cytoplasm</keyword>
<dbReference type="GO" id="GO:0006979">
    <property type="term" value="P:response to oxidative stress"/>
    <property type="evidence" value="ECO:0007669"/>
    <property type="project" value="InterPro"/>
</dbReference>
<evidence type="ECO:0000256" key="2">
    <source>
        <dbReference type="ARBA" id="ARBA00009069"/>
    </source>
</evidence>
<dbReference type="PANTHER" id="PTHR47107">
    <property type="entry name" value="SVF1-LIKE PROTEIN YDR222W-RELATED"/>
    <property type="match status" value="1"/>
</dbReference>
<dbReference type="PANTHER" id="PTHR47107:SF1">
    <property type="entry name" value="CERAMIDE-BINDING PROTEIN SVF1-RELATED"/>
    <property type="match status" value="1"/>
</dbReference>
<evidence type="ECO:0000259" key="4">
    <source>
        <dbReference type="Pfam" id="PF08622"/>
    </source>
</evidence>
<dbReference type="RefSeq" id="XP_022461229.1">
    <property type="nucleotide sequence ID" value="XM_022600404.1"/>
</dbReference>
<keyword evidence="7" id="KW-1185">Reference proteome</keyword>
<dbReference type="InterPro" id="IPR013931">
    <property type="entry name" value="Svf1-like_N"/>
</dbReference>
<dbReference type="Pfam" id="PF08622">
    <property type="entry name" value="Svf1"/>
    <property type="match status" value="1"/>
</dbReference>
<dbReference type="GeneID" id="34522617"/>
<dbReference type="STRING" id="1382522.W6MR89"/>
<comment type="similarity">
    <text evidence="2">Belongs to the SVF1 family.</text>
</comment>
<evidence type="ECO:0000259" key="5">
    <source>
        <dbReference type="Pfam" id="PF17187"/>
    </source>
</evidence>
<dbReference type="InterPro" id="IPR051385">
    <property type="entry name" value="Ceramide-binding_SVF1"/>
</dbReference>
<dbReference type="GO" id="GO:0005737">
    <property type="term" value="C:cytoplasm"/>
    <property type="evidence" value="ECO:0007669"/>
    <property type="project" value="UniProtKB-SubCell"/>
</dbReference>
<feature type="domain" description="Svf1-like C-terminal" evidence="5">
    <location>
        <begin position="139"/>
        <end position="297"/>
    </location>
</feature>
<evidence type="ECO:0000256" key="3">
    <source>
        <dbReference type="ARBA" id="ARBA00022490"/>
    </source>
</evidence>
<dbReference type="EMBL" id="HG793130">
    <property type="protein sequence ID" value="CDK29241.1"/>
    <property type="molecule type" value="Genomic_DNA"/>
</dbReference>